<keyword evidence="2" id="KW-1185">Reference proteome</keyword>
<proteinExistence type="predicted"/>
<protein>
    <submittedName>
        <fullName evidence="1">Uncharacterized protein</fullName>
    </submittedName>
</protein>
<dbReference type="Proteomes" id="UP000184420">
    <property type="component" value="Unassembled WGS sequence"/>
</dbReference>
<gene>
    <name evidence="1" type="ORF">SAMN05444266_10412</name>
</gene>
<evidence type="ECO:0000313" key="1">
    <source>
        <dbReference type="EMBL" id="SHL57205.1"/>
    </source>
</evidence>
<reference evidence="1 2" key="1">
    <citation type="submission" date="2016-11" db="EMBL/GenBank/DDBJ databases">
        <authorList>
            <person name="Jaros S."/>
            <person name="Januszkiewicz K."/>
            <person name="Wedrychowicz H."/>
        </authorList>
    </citation>
    <scope>NUCLEOTIDE SEQUENCE [LARGE SCALE GENOMIC DNA]</scope>
    <source>
        <strain evidence="1 2">DSM 27406</strain>
    </source>
</reference>
<dbReference type="STRING" id="1419482.SAMN05444266_10412"/>
<organism evidence="1 2">
    <name type="scientific">Chitinophaga jiangningensis</name>
    <dbReference type="NCBI Taxonomy" id="1419482"/>
    <lineage>
        <taxon>Bacteria</taxon>
        <taxon>Pseudomonadati</taxon>
        <taxon>Bacteroidota</taxon>
        <taxon>Chitinophagia</taxon>
        <taxon>Chitinophagales</taxon>
        <taxon>Chitinophagaceae</taxon>
        <taxon>Chitinophaga</taxon>
    </lineage>
</organism>
<accession>A0A1M7BQ65</accession>
<dbReference type="EMBL" id="FRBL01000004">
    <property type="protein sequence ID" value="SHL57205.1"/>
    <property type="molecule type" value="Genomic_DNA"/>
</dbReference>
<name>A0A1M7BQ65_9BACT</name>
<sequence>MILTSNIIERSKYFYLLTEKLKTSYHSIYTKMTGVPVQNFSDDNFGAI</sequence>
<dbReference type="AlphaFoldDB" id="A0A1M7BQ65"/>
<evidence type="ECO:0000313" key="2">
    <source>
        <dbReference type="Proteomes" id="UP000184420"/>
    </source>
</evidence>